<dbReference type="PROSITE" id="PS51677">
    <property type="entry name" value="NODB"/>
    <property type="match status" value="1"/>
</dbReference>
<dbReference type="EMBL" id="CP104067">
    <property type="protein sequence ID" value="WAH43888.1"/>
    <property type="molecule type" value="Genomic_DNA"/>
</dbReference>
<gene>
    <name evidence="2" type="ORF">NZD89_11150</name>
</gene>
<sequence length="228" mass="26171">MQRTLKSTVRRFIAPLLTIGLILCPILDKRPVHAQLLRQIGHDQTIYLTFDDGPSKLYTPKILDILRRKHVPATFFVLGFRVREFPAIARRLVVEGHEVGNHGYQHEFLPEKTTAWVEKDVKRTDGMIHQVTGSYPKYYRPPGGLITDNEEKSLRTLGHPVILWTVDSQDWKATNADQIVRQVVQQCRPGAVILMHDGVSNSRYTIEALPEIIDLLREEGYDFARLPQ</sequence>
<dbReference type="Pfam" id="PF01522">
    <property type="entry name" value="Polysacc_deac_1"/>
    <property type="match status" value="1"/>
</dbReference>
<dbReference type="PANTHER" id="PTHR10587">
    <property type="entry name" value="GLYCOSYL TRANSFERASE-RELATED"/>
    <property type="match status" value="1"/>
</dbReference>
<evidence type="ECO:0000259" key="1">
    <source>
        <dbReference type="PROSITE" id="PS51677"/>
    </source>
</evidence>
<proteinExistence type="predicted"/>
<protein>
    <submittedName>
        <fullName evidence="2">Polysaccharide deacetylase family protein</fullName>
    </submittedName>
</protein>
<accession>A0ABY6ZLT9</accession>
<dbReference type="InterPro" id="IPR002509">
    <property type="entry name" value="NODB_dom"/>
</dbReference>
<reference evidence="2" key="1">
    <citation type="submission" date="2022-08" db="EMBL/GenBank/DDBJ databases">
        <title>Alicyclobacillus fastidiosus DSM 17978, complete genome.</title>
        <authorList>
            <person name="Wang Q."/>
            <person name="Cai R."/>
            <person name="Wang Z."/>
        </authorList>
    </citation>
    <scope>NUCLEOTIDE SEQUENCE</scope>
    <source>
        <strain evidence="2">DSM 17978</strain>
    </source>
</reference>
<evidence type="ECO:0000313" key="2">
    <source>
        <dbReference type="EMBL" id="WAH43888.1"/>
    </source>
</evidence>
<evidence type="ECO:0000313" key="3">
    <source>
        <dbReference type="Proteomes" id="UP001164761"/>
    </source>
</evidence>
<dbReference type="SUPFAM" id="SSF88713">
    <property type="entry name" value="Glycoside hydrolase/deacetylase"/>
    <property type="match status" value="1"/>
</dbReference>
<dbReference type="RefSeq" id="WP_268007794.1">
    <property type="nucleotide sequence ID" value="NZ_BSUT01000001.1"/>
</dbReference>
<feature type="domain" description="NodB homology" evidence="1">
    <location>
        <begin position="44"/>
        <end position="224"/>
    </location>
</feature>
<dbReference type="CDD" id="cd10917">
    <property type="entry name" value="CE4_NodB_like_6s_7s"/>
    <property type="match status" value="1"/>
</dbReference>
<dbReference type="Gene3D" id="3.20.20.370">
    <property type="entry name" value="Glycoside hydrolase/deacetylase"/>
    <property type="match status" value="1"/>
</dbReference>
<keyword evidence="3" id="KW-1185">Reference proteome</keyword>
<name>A0ABY6ZLT9_9BACL</name>
<dbReference type="Proteomes" id="UP001164761">
    <property type="component" value="Chromosome"/>
</dbReference>
<dbReference type="InterPro" id="IPR011330">
    <property type="entry name" value="Glyco_hydro/deAcase_b/a-brl"/>
</dbReference>
<organism evidence="2 3">
    <name type="scientific">Alicyclobacillus fastidiosus</name>
    <dbReference type="NCBI Taxonomy" id="392011"/>
    <lineage>
        <taxon>Bacteria</taxon>
        <taxon>Bacillati</taxon>
        <taxon>Bacillota</taxon>
        <taxon>Bacilli</taxon>
        <taxon>Bacillales</taxon>
        <taxon>Alicyclobacillaceae</taxon>
        <taxon>Alicyclobacillus</taxon>
    </lineage>
</organism>
<dbReference type="InterPro" id="IPR050248">
    <property type="entry name" value="Polysacc_deacetylase_ArnD"/>
</dbReference>